<proteinExistence type="predicted"/>
<dbReference type="InterPro" id="IPR010744">
    <property type="entry name" value="Phage_CI_N"/>
</dbReference>
<dbReference type="Pfam" id="PF07022">
    <property type="entry name" value="Phage_CI_repr"/>
    <property type="match status" value="1"/>
</dbReference>
<comment type="caution">
    <text evidence="2">The sequence shown here is derived from an EMBL/GenBank/DDBJ whole genome shotgun (WGS) entry which is preliminary data.</text>
</comment>
<keyword evidence="3" id="KW-1185">Reference proteome</keyword>
<name>A0A7K3MAR3_9ACTN</name>
<evidence type="ECO:0000313" key="3">
    <source>
        <dbReference type="Proteomes" id="UP000460435"/>
    </source>
</evidence>
<dbReference type="Proteomes" id="UP000460435">
    <property type="component" value="Unassembled WGS sequence"/>
</dbReference>
<dbReference type="SUPFAM" id="SSF46955">
    <property type="entry name" value="Putative DNA-binding domain"/>
    <property type="match status" value="1"/>
</dbReference>
<dbReference type="GO" id="GO:0003677">
    <property type="term" value="F:DNA binding"/>
    <property type="evidence" value="ECO:0007669"/>
    <property type="project" value="InterPro"/>
</dbReference>
<evidence type="ECO:0000259" key="1">
    <source>
        <dbReference type="Pfam" id="PF07022"/>
    </source>
</evidence>
<accession>A0A7K3MAR3</accession>
<sequence length="60" mass="6959">MDRAELARYLDVAPSTISAWVSREKMPQPARHVGRSPLWRVREIDAWEASRPGKGWRSQL</sequence>
<dbReference type="GO" id="GO:0045892">
    <property type="term" value="P:negative regulation of DNA-templated transcription"/>
    <property type="evidence" value="ECO:0007669"/>
    <property type="project" value="InterPro"/>
</dbReference>
<evidence type="ECO:0000313" key="2">
    <source>
        <dbReference type="EMBL" id="NDL60383.1"/>
    </source>
</evidence>
<organism evidence="2 3">
    <name type="scientific">Phytoactinopolyspora mesophila</name>
    <dbReference type="NCBI Taxonomy" id="2650750"/>
    <lineage>
        <taxon>Bacteria</taxon>
        <taxon>Bacillati</taxon>
        <taxon>Actinomycetota</taxon>
        <taxon>Actinomycetes</taxon>
        <taxon>Jiangellales</taxon>
        <taxon>Jiangellaceae</taxon>
        <taxon>Phytoactinopolyspora</taxon>
    </lineage>
</organism>
<dbReference type="InterPro" id="IPR036388">
    <property type="entry name" value="WH-like_DNA-bd_sf"/>
</dbReference>
<protein>
    <submittedName>
        <fullName evidence="2">XRE family transcriptional regulator</fullName>
    </submittedName>
</protein>
<feature type="domain" description="Bacteriophage CI repressor N-terminal" evidence="1">
    <location>
        <begin position="2"/>
        <end position="27"/>
    </location>
</feature>
<gene>
    <name evidence="2" type="ORF">F7O44_25225</name>
</gene>
<dbReference type="Gene3D" id="1.10.10.10">
    <property type="entry name" value="Winged helix-like DNA-binding domain superfamily/Winged helix DNA-binding domain"/>
    <property type="match status" value="1"/>
</dbReference>
<reference evidence="2 3" key="1">
    <citation type="submission" date="2019-11" db="EMBL/GenBank/DDBJ databases">
        <authorList>
            <person name="Li X.-J."/>
            <person name="Feng X.-M."/>
        </authorList>
    </citation>
    <scope>NUCLEOTIDE SEQUENCE [LARGE SCALE GENOMIC DNA]</scope>
    <source>
        <strain evidence="2 3">XMNu-373</strain>
    </source>
</reference>
<dbReference type="EMBL" id="WLZY01000011">
    <property type="protein sequence ID" value="NDL60383.1"/>
    <property type="molecule type" value="Genomic_DNA"/>
</dbReference>
<dbReference type="InterPro" id="IPR009061">
    <property type="entry name" value="DNA-bd_dom_put_sf"/>
</dbReference>
<dbReference type="AlphaFoldDB" id="A0A7K3MAR3"/>